<dbReference type="Gene3D" id="1.10.630.10">
    <property type="entry name" value="Cytochrome P450"/>
    <property type="match status" value="1"/>
</dbReference>
<dbReference type="GO" id="GO:0016020">
    <property type="term" value="C:membrane"/>
    <property type="evidence" value="ECO:0007669"/>
    <property type="project" value="UniProtKB-SubCell"/>
</dbReference>
<reference evidence="13" key="1">
    <citation type="submission" date="2023-07" db="EMBL/GenBank/DDBJ databases">
        <title>draft genome sequence of fig (Ficus carica).</title>
        <authorList>
            <person name="Takahashi T."/>
            <person name="Nishimura K."/>
        </authorList>
    </citation>
    <scope>NUCLEOTIDE SEQUENCE</scope>
</reference>
<protein>
    <recommendedName>
        <fullName evidence="15">Cytochrome P450</fullName>
    </recommendedName>
</protein>
<proteinExistence type="inferred from homology"/>
<dbReference type="InterPro" id="IPR001128">
    <property type="entry name" value="Cyt_P450"/>
</dbReference>
<keyword evidence="6 11" id="KW-0560">Oxidoreductase</keyword>
<evidence type="ECO:0000256" key="12">
    <source>
        <dbReference type="SAM" id="SignalP"/>
    </source>
</evidence>
<feature type="chain" id="PRO_5041730814" description="Cytochrome P450" evidence="12">
    <location>
        <begin position="20"/>
        <end position="510"/>
    </location>
</feature>
<evidence type="ECO:0000256" key="6">
    <source>
        <dbReference type="ARBA" id="ARBA00023002"/>
    </source>
</evidence>
<dbReference type="EMBL" id="BTGU01000065">
    <property type="protein sequence ID" value="GMN56682.1"/>
    <property type="molecule type" value="Genomic_DNA"/>
</dbReference>
<sequence>MSPIIFLAILLLILTLLWSTILPRADQKASKNSGGKLPPGPRPLPIIGNLHQLTSLPHRGLQSLAKKYGPIMSLRLGQVPAVVVSSPEAAELFLKTYDTVFASRPRVQASEYMSYGSKGMAFSEYGPYWRNVRKLCILQLLSASKIESFAAMRRSEVGELVKSLRRSAAAREVVDVSRKVGELIADMACVMILGVDLEDKYHLKELVHVGLCLTGNFNLADYVPFLAPLDLQGYTRRMKKVGKDLDKVLEKIIMEHEQRAREQQGRYDHKDFVDVLLSLMNQPMNPQDQHIYIIDRTNIKAIVLDMVVAAFDTSAAAIQWTLSELLKSPRVMKNLQEELERVIGMDRLVEEKDLEKLDYLDMVVKESFRLHPVAPLLVPRESIEDVTIEGHFIVKKSRIIVNTWTIGRDPNVWSENVEEFYPERFIDNNVVDLRGHDFRLLPFGSGRRGCPGISLGLVNTRFVLAQLVHCFSWELPSGVETKDLDMTEMFGLSMGRANHLLAKPTYRLLD</sequence>
<evidence type="ECO:0000256" key="9">
    <source>
        <dbReference type="ARBA" id="ARBA00023136"/>
    </source>
</evidence>
<dbReference type="Pfam" id="PF00067">
    <property type="entry name" value="p450"/>
    <property type="match status" value="1"/>
</dbReference>
<dbReference type="PRINTS" id="PR00385">
    <property type="entry name" value="P450"/>
</dbReference>
<evidence type="ECO:0000256" key="8">
    <source>
        <dbReference type="ARBA" id="ARBA00023033"/>
    </source>
</evidence>
<feature type="binding site" description="axial binding residue" evidence="10">
    <location>
        <position position="450"/>
    </location>
    <ligand>
        <name>heme</name>
        <dbReference type="ChEBI" id="CHEBI:30413"/>
    </ligand>
    <ligandPart>
        <name>Fe</name>
        <dbReference type="ChEBI" id="CHEBI:18248"/>
    </ligandPart>
</feature>
<accession>A0AA88DHD9</accession>
<dbReference type="SUPFAM" id="SSF48264">
    <property type="entry name" value="Cytochrome P450"/>
    <property type="match status" value="1"/>
</dbReference>
<dbReference type="PRINTS" id="PR00463">
    <property type="entry name" value="EP450I"/>
</dbReference>
<evidence type="ECO:0000256" key="10">
    <source>
        <dbReference type="PIRSR" id="PIRSR602401-1"/>
    </source>
</evidence>
<evidence type="ECO:0000256" key="7">
    <source>
        <dbReference type="ARBA" id="ARBA00023004"/>
    </source>
</evidence>
<evidence type="ECO:0000256" key="4">
    <source>
        <dbReference type="ARBA" id="ARBA00022617"/>
    </source>
</evidence>
<dbReference type="PANTHER" id="PTHR47943">
    <property type="entry name" value="CYTOCHROME P450 93A3-LIKE"/>
    <property type="match status" value="1"/>
</dbReference>
<dbReference type="PROSITE" id="PS00086">
    <property type="entry name" value="CYTOCHROME_P450"/>
    <property type="match status" value="1"/>
</dbReference>
<organism evidence="13 14">
    <name type="scientific">Ficus carica</name>
    <name type="common">Common fig</name>
    <dbReference type="NCBI Taxonomy" id="3494"/>
    <lineage>
        <taxon>Eukaryota</taxon>
        <taxon>Viridiplantae</taxon>
        <taxon>Streptophyta</taxon>
        <taxon>Embryophyta</taxon>
        <taxon>Tracheophyta</taxon>
        <taxon>Spermatophyta</taxon>
        <taxon>Magnoliopsida</taxon>
        <taxon>eudicotyledons</taxon>
        <taxon>Gunneridae</taxon>
        <taxon>Pentapetalae</taxon>
        <taxon>rosids</taxon>
        <taxon>fabids</taxon>
        <taxon>Rosales</taxon>
        <taxon>Moraceae</taxon>
        <taxon>Ficeae</taxon>
        <taxon>Ficus</taxon>
    </lineage>
</organism>
<dbReference type="CDD" id="cd11072">
    <property type="entry name" value="CYP71-like"/>
    <property type="match status" value="1"/>
</dbReference>
<dbReference type="PANTHER" id="PTHR47943:SF9">
    <property type="entry name" value="CYTOCHROME P450"/>
    <property type="match status" value="1"/>
</dbReference>
<evidence type="ECO:0000256" key="5">
    <source>
        <dbReference type="ARBA" id="ARBA00022723"/>
    </source>
</evidence>
<evidence type="ECO:0000313" key="13">
    <source>
        <dbReference type="EMBL" id="GMN56682.1"/>
    </source>
</evidence>
<keyword evidence="5 10" id="KW-0479">Metal-binding</keyword>
<dbReference type="InterPro" id="IPR002401">
    <property type="entry name" value="Cyt_P450_E_grp-I"/>
</dbReference>
<comment type="similarity">
    <text evidence="3 11">Belongs to the cytochrome P450 family.</text>
</comment>
<evidence type="ECO:0000256" key="1">
    <source>
        <dbReference type="ARBA" id="ARBA00001971"/>
    </source>
</evidence>
<dbReference type="GO" id="GO:0020037">
    <property type="term" value="F:heme binding"/>
    <property type="evidence" value="ECO:0007669"/>
    <property type="project" value="InterPro"/>
</dbReference>
<keyword evidence="14" id="KW-1185">Reference proteome</keyword>
<dbReference type="AlphaFoldDB" id="A0AA88DHD9"/>
<dbReference type="InterPro" id="IPR036396">
    <property type="entry name" value="Cyt_P450_sf"/>
</dbReference>
<dbReference type="GO" id="GO:0016705">
    <property type="term" value="F:oxidoreductase activity, acting on paired donors, with incorporation or reduction of molecular oxygen"/>
    <property type="evidence" value="ECO:0007669"/>
    <property type="project" value="InterPro"/>
</dbReference>
<evidence type="ECO:0008006" key="15">
    <source>
        <dbReference type="Google" id="ProtNLM"/>
    </source>
</evidence>
<dbReference type="FunFam" id="1.10.630.10:FF:000011">
    <property type="entry name" value="Cytochrome P450 83B1"/>
    <property type="match status" value="1"/>
</dbReference>
<comment type="caution">
    <text evidence="13">The sequence shown here is derived from an EMBL/GenBank/DDBJ whole genome shotgun (WGS) entry which is preliminary data.</text>
</comment>
<dbReference type="GO" id="GO:0005506">
    <property type="term" value="F:iron ion binding"/>
    <property type="evidence" value="ECO:0007669"/>
    <property type="project" value="InterPro"/>
</dbReference>
<dbReference type="InterPro" id="IPR017972">
    <property type="entry name" value="Cyt_P450_CS"/>
</dbReference>
<keyword evidence="12" id="KW-0732">Signal</keyword>
<gene>
    <name evidence="13" type="ORF">TIFTF001_025795</name>
</gene>
<keyword evidence="9" id="KW-0472">Membrane</keyword>
<feature type="signal peptide" evidence="12">
    <location>
        <begin position="1"/>
        <end position="19"/>
    </location>
</feature>
<keyword evidence="7 10" id="KW-0408">Iron</keyword>
<dbReference type="GO" id="GO:0004497">
    <property type="term" value="F:monooxygenase activity"/>
    <property type="evidence" value="ECO:0007669"/>
    <property type="project" value="UniProtKB-KW"/>
</dbReference>
<comment type="cofactor">
    <cofactor evidence="1 10">
        <name>heme</name>
        <dbReference type="ChEBI" id="CHEBI:30413"/>
    </cofactor>
</comment>
<keyword evidence="4 10" id="KW-0349">Heme</keyword>
<name>A0AA88DHD9_FICCA</name>
<keyword evidence="8 11" id="KW-0503">Monooxygenase</keyword>
<evidence type="ECO:0000256" key="11">
    <source>
        <dbReference type="RuleBase" id="RU000461"/>
    </source>
</evidence>
<comment type="subcellular location">
    <subcellularLocation>
        <location evidence="2">Membrane</location>
    </subcellularLocation>
</comment>
<dbReference type="Proteomes" id="UP001187192">
    <property type="component" value="Unassembled WGS sequence"/>
</dbReference>
<evidence type="ECO:0000256" key="3">
    <source>
        <dbReference type="ARBA" id="ARBA00010617"/>
    </source>
</evidence>
<evidence type="ECO:0000313" key="14">
    <source>
        <dbReference type="Proteomes" id="UP001187192"/>
    </source>
</evidence>
<evidence type="ECO:0000256" key="2">
    <source>
        <dbReference type="ARBA" id="ARBA00004370"/>
    </source>
</evidence>